<evidence type="ECO:0000259" key="7">
    <source>
        <dbReference type="Pfam" id="PF17103"/>
    </source>
</evidence>
<keyword evidence="3" id="KW-1133">Transmembrane helix</keyword>
<dbReference type="GO" id="GO:0003976">
    <property type="term" value="F:UDP-N-acetylglucosamine-lysosomal-enzyme N-acetylglucosaminephosphotransferase activity"/>
    <property type="evidence" value="ECO:0007669"/>
    <property type="project" value="TreeGrafter"/>
</dbReference>
<gene>
    <name evidence="8" type="ORF">CL6EHI_179060</name>
</gene>
<dbReference type="InterPro" id="IPR047141">
    <property type="entry name" value="Stealth"/>
</dbReference>
<keyword evidence="3" id="KW-0472">Membrane</keyword>
<evidence type="ECO:0000256" key="2">
    <source>
        <dbReference type="ARBA" id="ARBA00022679"/>
    </source>
</evidence>
<feature type="domain" description="Stealth protein CR4 conserved region 4" evidence="7">
    <location>
        <begin position="661"/>
        <end position="708"/>
    </location>
</feature>
<keyword evidence="3" id="KW-0812">Transmembrane</keyword>
<feature type="domain" description="Stealth protein CR1 conserved region 1" evidence="5">
    <location>
        <begin position="397"/>
        <end position="421"/>
    </location>
</feature>
<comment type="caution">
    <text evidence="8">The sequence shown here is derived from an EMBL/GenBank/DDBJ whole genome shotgun (WGS) entry which is preliminary data.</text>
</comment>
<evidence type="ECO:0008006" key="10">
    <source>
        <dbReference type="Google" id="ProtNLM"/>
    </source>
</evidence>
<feature type="domain" description="Stealth protein CR3 conserved region 3" evidence="6">
    <location>
        <begin position="249"/>
        <end position="297"/>
    </location>
</feature>
<dbReference type="InterPro" id="IPR031356">
    <property type="entry name" value="Stealth_CR4"/>
</dbReference>
<feature type="transmembrane region" description="Helical" evidence="3">
    <location>
        <begin position="331"/>
        <end position="361"/>
    </location>
</feature>
<dbReference type="Pfam" id="PF17103">
    <property type="entry name" value="Stealth_CR4"/>
    <property type="match status" value="1"/>
</dbReference>
<dbReference type="InterPro" id="IPR021520">
    <property type="entry name" value="Stealth_CR2"/>
</dbReference>
<dbReference type="VEuPathDB" id="AmoebaDB:EHI7A_038550"/>
<dbReference type="Proteomes" id="UP000078387">
    <property type="component" value="Unassembled WGS sequence"/>
</dbReference>
<dbReference type="PANTHER" id="PTHR24045:SF0">
    <property type="entry name" value="N-ACETYLGLUCOSAMINE-1-PHOSPHOTRANSFERASE SUBUNITS ALPHA_BETA"/>
    <property type="match status" value="1"/>
</dbReference>
<evidence type="ECO:0000259" key="4">
    <source>
        <dbReference type="Pfam" id="PF11380"/>
    </source>
</evidence>
<reference evidence="8 9" key="1">
    <citation type="submission" date="2016-05" db="EMBL/GenBank/DDBJ databases">
        <title>First whole genome sequencing of Entamoeba histolytica HM1:IMSS-clone-6.</title>
        <authorList>
            <person name="Mukherjee Avik.K."/>
            <person name="Izumyama S."/>
            <person name="Nakada-Tsukui K."/>
            <person name="Nozaki T."/>
        </authorList>
    </citation>
    <scope>NUCLEOTIDE SEQUENCE [LARGE SCALE GENOMIC DNA]</scope>
    <source>
        <strain evidence="8 9">HM1:IMSS clone 6</strain>
    </source>
</reference>
<sequence>MVINPLCCTSCISICFVVVLVVANFGIMMQGTNKFSIIDRRVKASVKYFDVPAIKNKACPNGIDAVWLWVNGSDPVFRKALEENGRKGGAGRYRDYNTLQYSIRSVYNFAPYIKNYYIVTMGQIPDFLNTSSLTFRDYKLRIVDHKEIFPNNKDLPVFNSNALEVSIHNIKNLSSCFLYLNDDMLLGKKLDIRHFFNDYGLLNIYYNGWSAPEEEQAKKNSWHKSVSFSNKLVNDKFHNGEVVKHPYVSHHCYFFKTDTLKEMESVWPYQFAKTRTHKFREANDLAIPFLHGAFTAETGKGIYIPERNYYYGSFTSDRINNLKVYKDIQKIFFIMVINPLCCTSCISICFVVVLVVANFGIMMQGTNKFSIIDRRVKASVKYFDVPAIKNKACPNGIDAVWLWVNGSDPVFRKALEENGRKGGAGRYRDYNTLQYSIRSVYNFAPYIKNYYIVTMGQIPDFLNTSSLTFRDYKLRIVDHKEIFPNNKDLPVFNSNALEVSIHNIKNLSSCFLYLNDDMLLGKKLKPEHFCRKDGKINVYHNGWNAPEEEKMKQNLWHKSVGTSNQLVNDKFHNGEVVKHPYVSHHCYFFKTDTLKEMEEKWQNQYKQTRTHKFRLGNDLAIPFLHGAYSVESNKGVYVREKWYYYGLVDNNRTNNLKIINGIKKKKPQCICLNDGLDEKDETNMSSAIDRMTLFLETLIPNPAPFEKLYGN</sequence>
<feature type="domain" description="Stealth protein CR2 conserved region 2" evidence="4">
    <location>
        <begin position="92"/>
        <end position="199"/>
    </location>
</feature>
<dbReference type="EMBL" id="BDEQ01000001">
    <property type="protein sequence ID" value="GAT92430.1"/>
    <property type="molecule type" value="Genomic_DNA"/>
</dbReference>
<dbReference type="AlphaFoldDB" id="A0A175JFH1"/>
<dbReference type="Pfam" id="PF17101">
    <property type="entry name" value="Stealth_CR1"/>
    <property type="match status" value="2"/>
</dbReference>
<dbReference type="GO" id="GO:0005794">
    <property type="term" value="C:Golgi apparatus"/>
    <property type="evidence" value="ECO:0007669"/>
    <property type="project" value="TreeGrafter"/>
</dbReference>
<dbReference type="eggNOG" id="ENOG502S55A">
    <property type="taxonomic scope" value="Eukaryota"/>
</dbReference>
<dbReference type="VEuPathDB" id="AmoebaDB:EHI_179060"/>
<feature type="domain" description="Stealth protein CR2 conserved region 2" evidence="4">
    <location>
        <begin position="426"/>
        <end position="536"/>
    </location>
</feature>
<evidence type="ECO:0000259" key="6">
    <source>
        <dbReference type="Pfam" id="PF17102"/>
    </source>
</evidence>
<dbReference type="GO" id="GO:0046835">
    <property type="term" value="P:carbohydrate phosphorylation"/>
    <property type="evidence" value="ECO:0007669"/>
    <property type="project" value="TreeGrafter"/>
</dbReference>
<proteinExistence type="inferred from homology"/>
<evidence type="ECO:0000256" key="1">
    <source>
        <dbReference type="ARBA" id="ARBA00007583"/>
    </source>
</evidence>
<dbReference type="VEuPathDB" id="AmoebaDB:EHI5A_199720"/>
<evidence type="ECO:0000256" key="3">
    <source>
        <dbReference type="SAM" id="Phobius"/>
    </source>
</evidence>
<evidence type="ECO:0000313" key="9">
    <source>
        <dbReference type="Proteomes" id="UP000078387"/>
    </source>
</evidence>
<protein>
    <recommendedName>
        <fullName evidence="10">Glycosyltransferase</fullName>
    </recommendedName>
</protein>
<dbReference type="Pfam" id="PF11380">
    <property type="entry name" value="Stealth_CR2"/>
    <property type="match status" value="2"/>
</dbReference>
<feature type="domain" description="Stealth protein CR1 conserved region 1" evidence="5">
    <location>
        <begin position="63"/>
        <end position="87"/>
    </location>
</feature>
<evidence type="ECO:0000259" key="5">
    <source>
        <dbReference type="Pfam" id="PF17101"/>
    </source>
</evidence>
<feature type="domain" description="Stealth protein CR3 conserved region 3" evidence="6">
    <location>
        <begin position="583"/>
        <end position="631"/>
    </location>
</feature>
<name>A0A175JFH1_ENTHI</name>
<keyword evidence="2" id="KW-0808">Transferase</keyword>
<dbReference type="Pfam" id="PF17102">
    <property type="entry name" value="Stealth_CR3"/>
    <property type="match status" value="2"/>
</dbReference>
<dbReference type="InterPro" id="IPR031357">
    <property type="entry name" value="Stealth_CR3"/>
</dbReference>
<dbReference type="VEuPathDB" id="AmoebaDB:EHI8A_037070"/>
<evidence type="ECO:0000313" key="8">
    <source>
        <dbReference type="EMBL" id="GAT92430.1"/>
    </source>
</evidence>
<organism evidence="8 9">
    <name type="scientific">Entamoeba histolytica</name>
    <dbReference type="NCBI Taxonomy" id="5759"/>
    <lineage>
        <taxon>Eukaryota</taxon>
        <taxon>Amoebozoa</taxon>
        <taxon>Evosea</taxon>
        <taxon>Archamoebae</taxon>
        <taxon>Mastigamoebida</taxon>
        <taxon>Entamoebidae</taxon>
        <taxon>Entamoeba</taxon>
    </lineage>
</organism>
<dbReference type="InterPro" id="IPR031358">
    <property type="entry name" value="Stealth_CR1"/>
</dbReference>
<dbReference type="PANTHER" id="PTHR24045">
    <property type="match status" value="1"/>
</dbReference>
<dbReference type="VEuPathDB" id="AmoebaDB:KM1_075080"/>
<accession>A0A175JFH1</accession>
<comment type="similarity">
    <text evidence="1">Belongs to the stealth family.</text>
</comment>
<dbReference type="GO" id="GO:0016256">
    <property type="term" value="P:N-glycan processing to lysosome"/>
    <property type="evidence" value="ECO:0007669"/>
    <property type="project" value="TreeGrafter"/>
</dbReference>